<dbReference type="Proteomes" id="UP000270411">
    <property type="component" value="Chromosome 1"/>
</dbReference>
<organism evidence="1 2">
    <name type="scientific">Cupriavidus pauculus</name>
    <dbReference type="NCBI Taxonomy" id="82633"/>
    <lineage>
        <taxon>Bacteria</taxon>
        <taxon>Pseudomonadati</taxon>
        <taxon>Pseudomonadota</taxon>
        <taxon>Betaproteobacteria</taxon>
        <taxon>Burkholderiales</taxon>
        <taxon>Burkholderiaceae</taxon>
        <taxon>Cupriavidus</taxon>
    </lineage>
</organism>
<dbReference type="KEGG" id="cpau:EHF44_16440"/>
<dbReference type="OrthoDB" id="4350944at2"/>
<gene>
    <name evidence="1" type="ORF">EHF44_16440</name>
</gene>
<accession>A0A3G8H3V5</accession>
<evidence type="ECO:0000313" key="2">
    <source>
        <dbReference type="Proteomes" id="UP000270411"/>
    </source>
</evidence>
<dbReference type="RefSeq" id="WP_124684634.1">
    <property type="nucleotide sequence ID" value="NZ_CP033969.1"/>
</dbReference>
<dbReference type="EMBL" id="CP033969">
    <property type="protein sequence ID" value="AZG14880.1"/>
    <property type="molecule type" value="Genomic_DNA"/>
</dbReference>
<sequence>MNERLKVNEAYRAMFIFLEQYYERDGCQSDDIAVMLSGMAQTIWADGGTNDPAQWSDWLKAVRTAKSENP</sequence>
<proteinExistence type="predicted"/>
<protein>
    <submittedName>
        <fullName evidence="1">Uncharacterized protein</fullName>
    </submittedName>
</protein>
<dbReference type="AlphaFoldDB" id="A0A3G8H3V5"/>
<name>A0A3G8H3V5_9BURK</name>
<evidence type="ECO:0000313" key="1">
    <source>
        <dbReference type="EMBL" id="AZG14880.1"/>
    </source>
</evidence>
<reference evidence="2" key="1">
    <citation type="submission" date="2018-11" db="EMBL/GenBank/DDBJ databases">
        <title>FDA dAtabase for Regulatory Grade micrObial Sequences (FDA-ARGOS): Supporting development and validation of Infectious Disease Dx tests.</title>
        <authorList>
            <person name="Goldberg B."/>
            <person name="Campos J."/>
            <person name="Tallon L."/>
            <person name="Sadzewicz L."/>
            <person name="Zhao X."/>
            <person name="Vavikolanu K."/>
            <person name="Mehta A."/>
            <person name="Aluvathingal J."/>
            <person name="Nadendla S."/>
            <person name="Geyer C."/>
            <person name="Nandy P."/>
            <person name="Yan Y."/>
            <person name="Sichtig H."/>
        </authorList>
    </citation>
    <scope>NUCLEOTIDE SEQUENCE [LARGE SCALE GENOMIC DNA]</scope>
    <source>
        <strain evidence="2">FDAARGOS_614</strain>
    </source>
</reference>